<evidence type="ECO:0000256" key="1">
    <source>
        <dbReference type="SAM" id="MobiDB-lite"/>
    </source>
</evidence>
<dbReference type="EMBL" id="LVLJ01001129">
    <property type="protein sequence ID" value="OAE31248.1"/>
    <property type="molecule type" value="Genomic_DNA"/>
</dbReference>
<reference evidence="2" key="1">
    <citation type="submission" date="2016-03" db="EMBL/GenBank/DDBJ databases">
        <title>Mechanisms controlling the formation of the plant cell surface in tip-growing cells are functionally conserved among land plants.</title>
        <authorList>
            <person name="Honkanen S."/>
            <person name="Jones V.A."/>
            <person name="Morieri G."/>
            <person name="Champion C."/>
            <person name="Hetherington A.J."/>
            <person name="Kelly S."/>
            <person name="Saint-Marcoux D."/>
            <person name="Proust H."/>
            <person name="Prescott H."/>
            <person name="Dolan L."/>
        </authorList>
    </citation>
    <scope>NUCLEOTIDE SEQUENCE [LARGE SCALE GENOMIC DNA]</scope>
    <source>
        <tissue evidence="2">Whole gametophyte</tissue>
    </source>
</reference>
<dbReference type="AlphaFoldDB" id="A0A176WDD6"/>
<evidence type="ECO:0000313" key="3">
    <source>
        <dbReference type="Proteomes" id="UP000077202"/>
    </source>
</evidence>
<feature type="region of interest" description="Disordered" evidence="1">
    <location>
        <begin position="44"/>
        <end position="80"/>
    </location>
</feature>
<evidence type="ECO:0000313" key="2">
    <source>
        <dbReference type="EMBL" id="OAE31248.1"/>
    </source>
</evidence>
<feature type="compositionally biased region" description="Polar residues" evidence="1">
    <location>
        <begin position="108"/>
        <end position="117"/>
    </location>
</feature>
<keyword evidence="3" id="KW-1185">Reference proteome</keyword>
<comment type="caution">
    <text evidence="2">The sequence shown here is derived from an EMBL/GenBank/DDBJ whole genome shotgun (WGS) entry which is preliminary data.</text>
</comment>
<gene>
    <name evidence="2" type="ORF">AXG93_1962s1050</name>
</gene>
<organism evidence="2 3">
    <name type="scientific">Marchantia polymorpha subsp. ruderalis</name>
    <dbReference type="NCBI Taxonomy" id="1480154"/>
    <lineage>
        <taxon>Eukaryota</taxon>
        <taxon>Viridiplantae</taxon>
        <taxon>Streptophyta</taxon>
        <taxon>Embryophyta</taxon>
        <taxon>Marchantiophyta</taxon>
        <taxon>Marchantiopsida</taxon>
        <taxon>Marchantiidae</taxon>
        <taxon>Marchantiales</taxon>
        <taxon>Marchantiaceae</taxon>
        <taxon>Marchantia</taxon>
    </lineage>
</organism>
<sequence length="143" mass="15834">MNYLSPLFINFYQGMGLLSAAEQKRFLFERKIVDDEGMLGVNEVASEKDNIAHAPPSTEANKSEDDIEERSVKKRKLKEPAVKPNSVEKLLDRVVAEVEKVVAEQQAMPSCQVSSGTVDFDCDEGPSSEELKTTELSVADILN</sequence>
<protein>
    <submittedName>
        <fullName evidence="2">Uncharacterized protein</fullName>
    </submittedName>
</protein>
<accession>A0A176WDD6</accession>
<dbReference type="Proteomes" id="UP000077202">
    <property type="component" value="Unassembled WGS sequence"/>
</dbReference>
<name>A0A176WDD6_MARPO</name>
<feature type="region of interest" description="Disordered" evidence="1">
    <location>
        <begin position="106"/>
        <end position="143"/>
    </location>
</feature>
<proteinExistence type="predicted"/>